<dbReference type="EMBL" id="CP029077">
    <property type="protein sequence ID" value="QED23541.1"/>
    <property type="molecule type" value="Genomic_DNA"/>
</dbReference>
<accession>A0A5B8XHH1</accession>
<evidence type="ECO:0000259" key="2">
    <source>
        <dbReference type="SMART" id="SM00932"/>
    </source>
</evidence>
<protein>
    <submittedName>
        <fullName evidence="3">Iron-sulfur cluster assembly NifU/NfuA-like protein</fullName>
    </submittedName>
</protein>
<dbReference type="Gene3D" id="3.30.300.130">
    <property type="entry name" value="Fe-S cluster assembly (FSCA)"/>
    <property type="match status" value="1"/>
</dbReference>
<evidence type="ECO:0000256" key="1">
    <source>
        <dbReference type="ARBA" id="ARBA00006420"/>
    </source>
</evidence>
<dbReference type="GO" id="GO:0051536">
    <property type="term" value="F:iron-sulfur cluster binding"/>
    <property type="evidence" value="ECO:0007669"/>
    <property type="project" value="InterPro"/>
</dbReference>
<feature type="domain" description="Scaffold protein Nfu/NifU N-terminal" evidence="2">
    <location>
        <begin position="3"/>
        <end position="91"/>
    </location>
</feature>
<comment type="similarity">
    <text evidence="1">Belongs to the NifU family.</text>
</comment>
<keyword evidence="4" id="KW-1185">Reference proteome</keyword>
<evidence type="ECO:0000313" key="4">
    <source>
        <dbReference type="Proteomes" id="UP000321934"/>
    </source>
</evidence>
<dbReference type="Pfam" id="PF08712">
    <property type="entry name" value="Nfu_N"/>
    <property type="match status" value="1"/>
</dbReference>
<dbReference type="GO" id="GO:0005506">
    <property type="term" value="F:iron ion binding"/>
    <property type="evidence" value="ECO:0007669"/>
    <property type="project" value="InterPro"/>
</dbReference>
<dbReference type="OrthoDB" id="9796965at2"/>
<dbReference type="InterPro" id="IPR014824">
    <property type="entry name" value="Nfu/NifU_N"/>
</dbReference>
<dbReference type="SUPFAM" id="SSF110836">
    <property type="entry name" value="Hypothetical protein SAV1430"/>
    <property type="match status" value="1"/>
</dbReference>
<dbReference type="AlphaFoldDB" id="A0A5B8XHH1"/>
<dbReference type="Proteomes" id="UP000321934">
    <property type="component" value="Chromosome"/>
</dbReference>
<dbReference type="InterPro" id="IPR034904">
    <property type="entry name" value="FSCA_dom_sf"/>
</dbReference>
<dbReference type="InterPro" id="IPR036498">
    <property type="entry name" value="Nfu/NifU_N_sf"/>
</dbReference>
<proteinExistence type="inferred from homology"/>
<dbReference type="GO" id="GO:0016226">
    <property type="term" value="P:iron-sulfur cluster assembly"/>
    <property type="evidence" value="ECO:0007669"/>
    <property type="project" value="InterPro"/>
</dbReference>
<evidence type="ECO:0000313" key="3">
    <source>
        <dbReference type="EMBL" id="QED23541.1"/>
    </source>
</evidence>
<dbReference type="InterPro" id="IPR035433">
    <property type="entry name" value="NFU1-like"/>
</dbReference>
<sequence>MFVQTQETPNSNALKFIPGNIPIAKDKTYDFPDIEYAKKVSRLAEKLFEINDVKRVFFGSNFITVTKDENADWMAIKPHVFATIVEYMTNGWAIFLDDESKIDAEFASINSKKEIDSRLKEILDKSVDMENKVVKEIIALIDERVKPAVAMDGGDINFINFVDGIVYVEMLGACSGCSSSGATLKGGIETMLKHYIPEVESVEAI</sequence>
<dbReference type="Gene3D" id="3.30.1370.70">
    <property type="entry name" value="Scaffold protein Nfu/NifU, N-terminal domain"/>
    <property type="match status" value="1"/>
</dbReference>
<dbReference type="PANTHER" id="PTHR11178">
    <property type="entry name" value="IRON-SULFUR CLUSTER SCAFFOLD PROTEIN NFU-RELATED"/>
    <property type="match status" value="1"/>
</dbReference>
<dbReference type="RefSeq" id="WP_146820807.1">
    <property type="nucleotide sequence ID" value="NZ_CP029077.1"/>
</dbReference>
<gene>
    <name evidence="3" type="ORF">Deia_00751</name>
</gene>
<dbReference type="PIRSF" id="PIRSF036773">
    <property type="entry name" value="HIRIP5"/>
    <property type="match status" value="1"/>
</dbReference>
<dbReference type="SUPFAM" id="SSF117916">
    <property type="entry name" value="Fe-S cluster assembly (FSCA) domain-like"/>
    <property type="match status" value="1"/>
</dbReference>
<dbReference type="SMART" id="SM00932">
    <property type="entry name" value="Nfu_N"/>
    <property type="match status" value="1"/>
</dbReference>
<name>A0A5B8XHH1_9RICK</name>
<dbReference type="PANTHER" id="PTHR11178:SF1">
    <property type="entry name" value="NFU1 IRON-SULFUR CLUSTER SCAFFOLD HOMOLOG, MITOCHONDRIAL"/>
    <property type="match status" value="1"/>
</dbReference>
<dbReference type="InterPro" id="IPR001075">
    <property type="entry name" value="NIF_FeS_clus_asmbl_NifU_C"/>
</dbReference>
<dbReference type="Pfam" id="PF01106">
    <property type="entry name" value="NifU"/>
    <property type="match status" value="1"/>
</dbReference>
<organism evidence="3 4">
    <name type="scientific">Candidatus Deianiraea vastatrix</name>
    <dbReference type="NCBI Taxonomy" id="2163644"/>
    <lineage>
        <taxon>Bacteria</taxon>
        <taxon>Pseudomonadati</taxon>
        <taxon>Pseudomonadota</taxon>
        <taxon>Alphaproteobacteria</taxon>
        <taxon>Rickettsiales</taxon>
        <taxon>Candidatus Deianiraeaceae</taxon>
        <taxon>Candidatus Deianiraea</taxon>
    </lineage>
</organism>
<reference evidence="3 4" key="1">
    <citation type="journal article" date="2019" name="ISME J.">
        <title>Deianiraea, an extracellular bacterium associated with the ciliate Paramecium, suggests an alternative scenario for the evolution of Rickettsiales.</title>
        <authorList>
            <person name="Castelli M."/>
            <person name="Sabaneyeva E."/>
            <person name="Lanzoni O."/>
            <person name="Lebedeva N."/>
            <person name="Floriano A.M."/>
            <person name="Gaiarsa S."/>
            <person name="Benken K."/>
            <person name="Modeo L."/>
            <person name="Bandi C."/>
            <person name="Potekhin A."/>
            <person name="Sassera D."/>
            <person name="Petroni G."/>
        </authorList>
    </citation>
    <scope>NUCLEOTIDE SEQUENCE [LARGE SCALE GENOMIC DNA]</scope>
    <source>
        <strain evidence="3">CyL4-1</strain>
    </source>
</reference>